<dbReference type="SMART" id="SM00267">
    <property type="entry name" value="GGDEF"/>
    <property type="match status" value="1"/>
</dbReference>
<dbReference type="InterPro" id="IPR029787">
    <property type="entry name" value="Nucleotide_cyclase"/>
</dbReference>
<organism evidence="4 5">
    <name type="scientific">Sulfurisoma sediminicola</name>
    <dbReference type="NCBI Taxonomy" id="1381557"/>
    <lineage>
        <taxon>Bacteria</taxon>
        <taxon>Pseudomonadati</taxon>
        <taxon>Pseudomonadota</taxon>
        <taxon>Betaproteobacteria</taxon>
        <taxon>Nitrosomonadales</taxon>
        <taxon>Sterolibacteriaceae</taxon>
        <taxon>Sulfurisoma</taxon>
    </lineage>
</organism>
<feature type="domain" description="EAL" evidence="2">
    <location>
        <begin position="362"/>
        <end position="618"/>
    </location>
</feature>
<dbReference type="InterPro" id="IPR043128">
    <property type="entry name" value="Rev_trsase/Diguanyl_cyclase"/>
</dbReference>
<feature type="transmembrane region" description="Helical" evidence="1">
    <location>
        <begin position="37"/>
        <end position="59"/>
    </location>
</feature>
<dbReference type="InterPro" id="IPR052155">
    <property type="entry name" value="Biofilm_reg_signaling"/>
</dbReference>
<evidence type="ECO:0000259" key="2">
    <source>
        <dbReference type="PROSITE" id="PS50883"/>
    </source>
</evidence>
<feature type="transmembrane region" description="Helical" evidence="1">
    <location>
        <begin position="105"/>
        <end position="125"/>
    </location>
</feature>
<dbReference type="SMART" id="SM00052">
    <property type="entry name" value="EAL"/>
    <property type="match status" value="1"/>
</dbReference>
<keyword evidence="1" id="KW-0812">Transmembrane</keyword>
<keyword evidence="5" id="KW-1185">Reference proteome</keyword>
<protein>
    <submittedName>
        <fullName evidence="4">Diguanylate cyclase (GGDEF)-like protein</fullName>
    </submittedName>
</protein>
<evidence type="ECO:0000313" key="4">
    <source>
        <dbReference type="EMBL" id="RLJ64826.1"/>
    </source>
</evidence>
<dbReference type="CDD" id="cd01949">
    <property type="entry name" value="GGDEF"/>
    <property type="match status" value="1"/>
</dbReference>
<dbReference type="Pfam" id="PF00563">
    <property type="entry name" value="EAL"/>
    <property type="match status" value="1"/>
</dbReference>
<dbReference type="PANTHER" id="PTHR44757">
    <property type="entry name" value="DIGUANYLATE CYCLASE DGCP"/>
    <property type="match status" value="1"/>
</dbReference>
<gene>
    <name evidence="4" type="ORF">DFR35_1474</name>
</gene>
<keyword evidence="1" id="KW-0472">Membrane</keyword>
<dbReference type="SUPFAM" id="SSF55073">
    <property type="entry name" value="Nucleotide cyclase"/>
    <property type="match status" value="1"/>
</dbReference>
<dbReference type="InterPro" id="IPR035919">
    <property type="entry name" value="EAL_sf"/>
</dbReference>
<feature type="transmembrane region" description="Helical" evidence="1">
    <location>
        <begin position="130"/>
        <end position="148"/>
    </location>
</feature>
<sequence>MKDRRFFDFLHRQIPVFLALSLLPGLGYLFLGWLNGVFVPAFVWYLLVIAASLWGYRLYRDYDFEAMSEQRRDRWYRQCSWFFYAFFALWTLIFLLYVGQAAHKLHYIAIFTEIGASVVASSLLASDRRLYRPTLFILMVPLIVYFFLIGEWYGYVLTIFACTLTWVLLYAAGSSNELLMKAHHQATHDALTALYNRQYFVEHLQKRMNSLSESGGFSYLLLIDLDHFKTVNDSLGHDIGDRLLQDVVARLRQQVSADDVVARLGGDEFIITGGDCADRAACERAALDLSERLLARLKETYVVDKHHLYISASIGVSIISRRGANAGTFIKEADIAMYEVKAQGRDGVFMFNEDMAARVESRLEIERLLHFALPNDEISLDYQPQLDRAGRIVGVEALARWNNATLGAVAPAQFIPVAEQTGLIVELGKYILERAFMTLREWHEAGIELEQFSINISMRQFTHHDFEAQVRELVQRHLDAQLRSKLVFEITESIVAEDINRVIEIMQRLTATLGIRFSMDDFGTGYSSLSYLTRLPLDELKIDRAFVCTLGRQEEGPAMVATILNMADVLKLKIVAEGVETAQQLDFLMRHGCTVFQGYYYSAPLPKDRFVEFFRSRN</sequence>
<accession>A0A497XDT4</accession>
<feature type="transmembrane region" description="Helical" evidence="1">
    <location>
        <begin position="80"/>
        <end position="99"/>
    </location>
</feature>
<dbReference type="AlphaFoldDB" id="A0A497XDT4"/>
<proteinExistence type="predicted"/>
<keyword evidence="1" id="KW-1133">Transmembrane helix</keyword>
<evidence type="ECO:0000313" key="5">
    <source>
        <dbReference type="Proteomes" id="UP000268908"/>
    </source>
</evidence>
<evidence type="ECO:0000256" key="1">
    <source>
        <dbReference type="SAM" id="Phobius"/>
    </source>
</evidence>
<dbReference type="SUPFAM" id="SSF141868">
    <property type="entry name" value="EAL domain-like"/>
    <property type="match status" value="1"/>
</dbReference>
<dbReference type="Proteomes" id="UP000268908">
    <property type="component" value="Unassembled WGS sequence"/>
</dbReference>
<dbReference type="Gene3D" id="3.20.20.450">
    <property type="entry name" value="EAL domain"/>
    <property type="match status" value="1"/>
</dbReference>
<dbReference type="Gene3D" id="3.30.70.270">
    <property type="match status" value="1"/>
</dbReference>
<feature type="transmembrane region" description="Helical" evidence="1">
    <location>
        <begin position="12"/>
        <end position="31"/>
    </location>
</feature>
<dbReference type="InterPro" id="IPR000160">
    <property type="entry name" value="GGDEF_dom"/>
</dbReference>
<dbReference type="RefSeq" id="WP_121241165.1">
    <property type="nucleotide sequence ID" value="NZ_BHVV01000006.1"/>
</dbReference>
<dbReference type="OrthoDB" id="9813903at2"/>
<evidence type="ECO:0000259" key="3">
    <source>
        <dbReference type="PROSITE" id="PS50887"/>
    </source>
</evidence>
<comment type="caution">
    <text evidence="4">The sequence shown here is derived from an EMBL/GenBank/DDBJ whole genome shotgun (WGS) entry which is preliminary data.</text>
</comment>
<dbReference type="NCBIfam" id="TIGR00254">
    <property type="entry name" value="GGDEF"/>
    <property type="match status" value="1"/>
</dbReference>
<dbReference type="EMBL" id="RCCI01000005">
    <property type="protein sequence ID" value="RLJ64826.1"/>
    <property type="molecule type" value="Genomic_DNA"/>
</dbReference>
<dbReference type="PROSITE" id="PS50883">
    <property type="entry name" value="EAL"/>
    <property type="match status" value="1"/>
</dbReference>
<reference evidence="4 5" key="1">
    <citation type="submission" date="2018-10" db="EMBL/GenBank/DDBJ databases">
        <title>Genomic Encyclopedia of Type Strains, Phase IV (KMG-IV): sequencing the most valuable type-strain genomes for metagenomic binning, comparative biology and taxonomic classification.</title>
        <authorList>
            <person name="Goeker M."/>
        </authorList>
    </citation>
    <scope>NUCLEOTIDE SEQUENCE [LARGE SCALE GENOMIC DNA]</scope>
    <source>
        <strain evidence="4 5">DSM 26916</strain>
    </source>
</reference>
<dbReference type="CDD" id="cd01948">
    <property type="entry name" value="EAL"/>
    <property type="match status" value="1"/>
</dbReference>
<feature type="domain" description="GGDEF" evidence="3">
    <location>
        <begin position="216"/>
        <end position="353"/>
    </location>
</feature>
<dbReference type="InterPro" id="IPR001633">
    <property type="entry name" value="EAL_dom"/>
</dbReference>
<name>A0A497XDT4_9PROT</name>
<dbReference type="Pfam" id="PF00990">
    <property type="entry name" value="GGDEF"/>
    <property type="match status" value="1"/>
</dbReference>
<dbReference type="PROSITE" id="PS50887">
    <property type="entry name" value="GGDEF"/>
    <property type="match status" value="1"/>
</dbReference>
<dbReference type="PANTHER" id="PTHR44757:SF2">
    <property type="entry name" value="BIOFILM ARCHITECTURE MAINTENANCE PROTEIN MBAA"/>
    <property type="match status" value="1"/>
</dbReference>